<keyword evidence="1" id="KW-0472">Membrane</keyword>
<keyword evidence="5" id="KW-1185">Reference proteome</keyword>
<feature type="signal peptide" evidence="2">
    <location>
        <begin position="1"/>
        <end position="20"/>
    </location>
</feature>
<keyword evidence="1" id="KW-1133">Transmembrane helix</keyword>
<feature type="domain" description="TPM" evidence="3">
    <location>
        <begin position="33"/>
        <end position="156"/>
    </location>
</feature>
<dbReference type="PANTHER" id="PTHR30373">
    <property type="entry name" value="UPF0603 PROTEIN YGCG"/>
    <property type="match status" value="1"/>
</dbReference>
<reference evidence="4 5" key="1">
    <citation type="submission" date="2023-07" db="EMBL/GenBank/DDBJ databases">
        <title>Sorghum-associated microbial communities from plants grown in Nebraska, USA.</title>
        <authorList>
            <person name="Schachtman D."/>
        </authorList>
    </citation>
    <scope>NUCLEOTIDE SEQUENCE [LARGE SCALE GENOMIC DNA]</scope>
    <source>
        <strain evidence="4 5">BE313</strain>
    </source>
</reference>
<dbReference type="EMBL" id="JAVDXT010000005">
    <property type="protein sequence ID" value="MDR7379783.1"/>
    <property type="molecule type" value="Genomic_DNA"/>
</dbReference>
<evidence type="ECO:0000259" key="3">
    <source>
        <dbReference type="Pfam" id="PF04536"/>
    </source>
</evidence>
<keyword evidence="1" id="KW-0812">Transmembrane</keyword>
<feature type="transmembrane region" description="Helical" evidence="1">
    <location>
        <begin position="184"/>
        <end position="203"/>
    </location>
</feature>
<comment type="caution">
    <text evidence="4">The sequence shown here is derived from an EMBL/GenBank/DDBJ whole genome shotgun (WGS) entry which is preliminary data.</text>
</comment>
<evidence type="ECO:0000313" key="4">
    <source>
        <dbReference type="EMBL" id="MDR7379783.1"/>
    </source>
</evidence>
<gene>
    <name evidence="4" type="ORF">J2X19_004479</name>
</gene>
<protein>
    <recommendedName>
        <fullName evidence="3">TPM domain-containing protein</fullName>
    </recommendedName>
</protein>
<name>A0ABU2CEN8_9BURK</name>
<feature type="transmembrane region" description="Helical" evidence="1">
    <location>
        <begin position="210"/>
        <end position="243"/>
    </location>
</feature>
<proteinExistence type="predicted"/>
<evidence type="ECO:0000256" key="2">
    <source>
        <dbReference type="SAM" id="SignalP"/>
    </source>
</evidence>
<organism evidence="4 5">
    <name type="scientific">Rhodoferax ferrireducens</name>
    <dbReference type="NCBI Taxonomy" id="192843"/>
    <lineage>
        <taxon>Bacteria</taxon>
        <taxon>Pseudomonadati</taxon>
        <taxon>Pseudomonadota</taxon>
        <taxon>Betaproteobacteria</taxon>
        <taxon>Burkholderiales</taxon>
        <taxon>Comamonadaceae</taxon>
        <taxon>Rhodoferax</taxon>
    </lineage>
</organism>
<dbReference type="InterPro" id="IPR007621">
    <property type="entry name" value="TPM_dom"/>
</dbReference>
<dbReference type="Proteomes" id="UP001180487">
    <property type="component" value="Unassembled WGS sequence"/>
</dbReference>
<sequence>MLLRLCVACWLTLLTLVSHGQSVLPVPALTGHVIDTTATLSAAQQQSLEAKLAAFEASAGAQVVVLLVPTTQPEDIASYANRVGNAWKIGRKDVGDGLILLVAKNDRKLRIEVAKTLEGAVPDLAAKNIMDEAITPRFKQGDFAGGLDAGVEQIMARIKGEALPAPSAPPTGGSGSDNFDWTELLVFAVFALPIGAAMARSVFGPKFGSLVAGAAVAGLAWFVTTSLLIAGVAGVAALLFTLVSRFTPSSLGRGSSWGGSGGGFGSSGRSGGGGGFSSGGGGNFGGGGASGNW</sequence>
<dbReference type="RefSeq" id="WP_310376633.1">
    <property type="nucleotide sequence ID" value="NZ_JAVDXT010000005.1"/>
</dbReference>
<dbReference type="Pfam" id="PF04536">
    <property type="entry name" value="TPM_phosphatase"/>
    <property type="match status" value="1"/>
</dbReference>
<feature type="chain" id="PRO_5046864967" description="TPM domain-containing protein" evidence="2">
    <location>
        <begin position="21"/>
        <end position="293"/>
    </location>
</feature>
<dbReference type="PANTHER" id="PTHR30373:SF2">
    <property type="entry name" value="UPF0603 PROTEIN YGCG"/>
    <property type="match status" value="1"/>
</dbReference>
<dbReference type="Gene3D" id="3.10.310.50">
    <property type="match status" value="1"/>
</dbReference>
<evidence type="ECO:0000313" key="5">
    <source>
        <dbReference type="Proteomes" id="UP001180487"/>
    </source>
</evidence>
<accession>A0ABU2CEN8</accession>
<evidence type="ECO:0000256" key="1">
    <source>
        <dbReference type="SAM" id="Phobius"/>
    </source>
</evidence>
<keyword evidence="2" id="KW-0732">Signal</keyword>